<proteinExistence type="predicted"/>
<dbReference type="Proteomes" id="UP000190626">
    <property type="component" value="Unassembled WGS sequence"/>
</dbReference>
<reference evidence="2" key="1">
    <citation type="submission" date="2016-07" db="EMBL/GenBank/DDBJ databases">
        <authorList>
            <person name="Florea S."/>
            <person name="Webb J.S."/>
            <person name="Jaromczyk J."/>
            <person name="Schardl C.L."/>
        </authorList>
    </citation>
    <scope>NUCLEOTIDE SEQUENCE [LARGE SCALE GENOMIC DNA]</scope>
    <source>
        <strain evidence="2">CY1</strain>
    </source>
</reference>
<comment type="caution">
    <text evidence="1">The sequence shown here is derived from an EMBL/GenBank/DDBJ whole genome shotgun (WGS) entry which is preliminary data.</text>
</comment>
<dbReference type="AlphaFoldDB" id="A0A1V4H8V1"/>
<dbReference type="EMBL" id="MBTG01000056">
    <property type="protein sequence ID" value="OPH47645.1"/>
    <property type="molecule type" value="Genomic_DNA"/>
</dbReference>
<protein>
    <submittedName>
        <fullName evidence="1">Uncharacterized protein</fullName>
    </submittedName>
</protein>
<sequence>MDFSKMFDDRFLHRNKSIGSYCVEWYLDCGIVIENEIWKNDQKRRESILQSLWEECLDDSPWLSDKNPDDYRKIIYYRDGEELETGRKIILAIENITWGSPTLYIKK</sequence>
<organism evidence="1 2">
    <name type="scientific">Paenibacillus ferrarius</name>
    <dbReference type="NCBI Taxonomy" id="1469647"/>
    <lineage>
        <taxon>Bacteria</taxon>
        <taxon>Bacillati</taxon>
        <taxon>Bacillota</taxon>
        <taxon>Bacilli</taxon>
        <taxon>Bacillales</taxon>
        <taxon>Paenibacillaceae</taxon>
        <taxon>Paenibacillus</taxon>
    </lineage>
</organism>
<keyword evidence="2" id="KW-1185">Reference proteome</keyword>
<gene>
    <name evidence="1" type="ORF">BC351_10675</name>
</gene>
<evidence type="ECO:0000313" key="2">
    <source>
        <dbReference type="Proteomes" id="UP000190626"/>
    </source>
</evidence>
<evidence type="ECO:0000313" key="1">
    <source>
        <dbReference type="EMBL" id="OPH47645.1"/>
    </source>
</evidence>
<dbReference type="RefSeq" id="WP_079420334.1">
    <property type="nucleotide sequence ID" value="NZ_MBTG01000056.1"/>
</dbReference>
<accession>A0A1V4H8V1</accession>
<name>A0A1V4H8V1_9BACL</name>